<evidence type="ECO:0000313" key="1">
    <source>
        <dbReference type="EMBL" id="SDK94966.1"/>
    </source>
</evidence>
<accession>A0A1G9G2T3</accession>
<protein>
    <submittedName>
        <fullName evidence="1">Uncharacterized protein</fullName>
    </submittedName>
</protein>
<keyword evidence="2" id="KW-1185">Reference proteome</keyword>
<sequence length="62" mass="6780">MTMMETPCTTHPTTAELDDDGFDLDIRIAVAKDAALPEAGFSCSWYTCSKCCTHTSNPDRCC</sequence>
<evidence type="ECO:0000313" key="2">
    <source>
        <dbReference type="Proteomes" id="UP000198662"/>
    </source>
</evidence>
<gene>
    <name evidence="1" type="ORF">SAMN05216298_2178</name>
</gene>
<proteinExistence type="predicted"/>
<organism evidence="1 2">
    <name type="scientific">Glycomyces sambucus</name>
    <dbReference type="NCBI Taxonomy" id="380244"/>
    <lineage>
        <taxon>Bacteria</taxon>
        <taxon>Bacillati</taxon>
        <taxon>Actinomycetota</taxon>
        <taxon>Actinomycetes</taxon>
        <taxon>Glycomycetales</taxon>
        <taxon>Glycomycetaceae</taxon>
        <taxon>Glycomyces</taxon>
    </lineage>
</organism>
<dbReference type="AlphaFoldDB" id="A0A1G9G2T3"/>
<dbReference type="Proteomes" id="UP000198662">
    <property type="component" value="Unassembled WGS sequence"/>
</dbReference>
<dbReference type="RefSeq" id="WP_091047519.1">
    <property type="nucleotide sequence ID" value="NZ_FNGF01000002.1"/>
</dbReference>
<name>A0A1G9G2T3_9ACTN</name>
<dbReference type="NCBIfam" id="NF038155">
    <property type="entry name" value="lanthi_I_FDLD"/>
    <property type="match status" value="1"/>
</dbReference>
<dbReference type="EMBL" id="FNGF01000002">
    <property type="protein sequence ID" value="SDK94966.1"/>
    <property type="molecule type" value="Genomic_DNA"/>
</dbReference>
<dbReference type="OrthoDB" id="9893341at2"/>
<dbReference type="STRING" id="380244.SAMN05216298_2178"/>
<reference evidence="2" key="1">
    <citation type="submission" date="2016-10" db="EMBL/GenBank/DDBJ databases">
        <authorList>
            <person name="Varghese N."/>
            <person name="Submissions S."/>
        </authorList>
    </citation>
    <scope>NUCLEOTIDE SEQUENCE [LARGE SCALE GENOMIC DNA]</scope>
    <source>
        <strain evidence="2">CGMCC 4.3147</strain>
    </source>
</reference>